<evidence type="ECO:0000259" key="2">
    <source>
        <dbReference type="PROSITE" id="PS51841"/>
    </source>
</evidence>
<dbReference type="PANTHER" id="PTHR42834:SF1">
    <property type="entry name" value="ENDONUCLEASE_EXONUCLEASE_PHOSPHATASE FAMILY PROTEIN (AFU_ORTHOLOGUE AFUA_3G09210)"/>
    <property type="match status" value="1"/>
</dbReference>
<dbReference type="InterPro" id="IPR036691">
    <property type="entry name" value="Endo/exonu/phosph_ase_sf"/>
</dbReference>
<dbReference type="InterPro" id="IPR001322">
    <property type="entry name" value="Lamin_tail_dom"/>
</dbReference>
<evidence type="ECO:0000313" key="3">
    <source>
        <dbReference type="EMBL" id="KPL89400.1"/>
    </source>
</evidence>
<dbReference type="InterPro" id="IPR005135">
    <property type="entry name" value="Endo/exonuclease/phosphatase"/>
</dbReference>
<dbReference type="InterPro" id="IPR036415">
    <property type="entry name" value="Lamin_tail_dom_sf"/>
</dbReference>
<dbReference type="Pfam" id="PF19580">
    <property type="entry name" value="Exo_endo_phos_3"/>
    <property type="match status" value="2"/>
</dbReference>
<feature type="compositionally biased region" description="Pro residues" evidence="1">
    <location>
        <begin position="844"/>
        <end position="866"/>
    </location>
</feature>
<feature type="domain" description="LTD" evidence="2">
    <location>
        <begin position="28"/>
        <end position="169"/>
    </location>
</feature>
<evidence type="ECO:0000256" key="1">
    <source>
        <dbReference type="SAM" id="MobiDB-lite"/>
    </source>
</evidence>
<feature type="compositionally biased region" description="Polar residues" evidence="1">
    <location>
        <begin position="970"/>
        <end position="980"/>
    </location>
</feature>
<dbReference type="Gene3D" id="2.60.40.10">
    <property type="entry name" value="Immunoglobulins"/>
    <property type="match status" value="1"/>
</dbReference>
<dbReference type="SUPFAM" id="SSF49373">
    <property type="entry name" value="Invasin/intimin cell-adhesion fragments"/>
    <property type="match status" value="1"/>
</dbReference>
<organism evidence="3 4">
    <name type="scientific">Ardenticatena maritima</name>
    <dbReference type="NCBI Taxonomy" id="872965"/>
    <lineage>
        <taxon>Bacteria</taxon>
        <taxon>Bacillati</taxon>
        <taxon>Chloroflexota</taxon>
        <taxon>Ardenticatenia</taxon>
        <taxon>Ardenticatenales</taxon>
        <taxon>Ardenticatenaceae</taxon>
        <taxon>Ardenticatena</taxon>
    </lineage>
</organism>
<dbReference type="AlphaFoldDB" id="A0A0P6YW78"/>
<comment type="caution">
    <text evidence="3">The sequence shown here is derived from an EMBL/GenBank/DDBJ whole genome shotgun (WGS) entry which is preliminary data.</text>
</comment>
<evidence type="ECO:0000313" key="4">
    <source>
        <dbReference type="Proteomes" id="UP000050502"/>
    </source>
</evidence>
<dbReference type="InterPro" id="IPR013783">
    <property type="entry name" value="Ig-like_fold"/>
</dbReference>
<feature type="region of interest" description="Disordered" evidence="1">
    <location>
        <begin position="959"/>
        <end position="980"/>
    </location>
</feature>
<dbReference type="Gene3D" id="3.60.10.10">
    <property type="entry name" value="Endonuclease/exonuclease/phosphatase"/>
    <property type="match status" value="1"/>
</dbReference>
<dbReference type="SUPFAM" id="SSF56219">
    <property type="entry name" value="DNase I-like"/>
    <property type="match status" value="1"/>
</dbReference>
<reference evidence="3 4" key="1">
    <citation type="submission" date="2015-07" db="EMBL/GenBank/DDBJ databases">
        <title>Whole genome sequence of Ardenticatena maritima DSM 23922.</title>
        <authorList>
            <person name="Hemp J."/>
            <person name="Ward L.M."/>
            <person name="Pace L.A."/>
            <person name="Fischer W.W."/>
        </authorList>
    </citation>
    <scope>NUCLEOTIDE SEQUENCE [LARGE SCALE GENOMIC DNA]</scope>
    <source>
        <strain evidence="3 4">110S</strain>
    </source>
</reference>
<protein>
    <recommendedName>
        <fullName evidence="2">LTD domain-containing protein</fullName>
    </recommendedName>
</protein>
<feature type="region of interest" description="Disordered" evidence="1">
    <location>
        <begin position="843"/>
        <end position="883"/>
    </location>
</feature>
<feature type="compositionally biased region" description="Polar residues" evidence="1">
    <location>
        <begin position="206"/>
        <end position="218"/>
    </location>
</feature>
<dbReference type="Pfam" id="PF00932">
    <property type="entry name" value="LTD"/>
    <property type="match status" value="1"/>
</dbReference>
<dbReference type="CDD" id="cd04486">
    <property type="entry name" value="YhcR_OBF_like"/>
    <property type="match status" value="1"/>
</dbReference>
<dbReference type="Proteomes" id="UP000050502">
    <property type="component" value="Unassembled WGS sequence"/>
</dbReference>
<dbReference type="PROSITE" id="PS51841">
    <property type="entry name" value="LTD"/>
    <property type="match status" value="1"/>
</dbReference>
<gene>
    <name evidence="3" type="ORF">SE16_02800</name>
</gene>
<dbReference type="PANTHER" id="PTHR42834">
    <property type="entry name" value="ENDONUCLEASE/EXONUCLEASE/PHOSPHATASE FAMILY PROTEIN (AFU_ORTHOLOGUE AFUA_3G09210)"/>
    <property type="match status" value="1"/>
</dbReference>
<proteinExistence type="predicted"/>
<dbReference type="GO" id="GO:0003824">
    <property type="term" value="F:catalytic activity"/>
    <property type="evidence" value="ECO:0007669"/>
    <property type="project" value="InterPro"/>
</dbReference>
<name>A0A0P6YW78_9CHLR</name>
<feature type="compositionally biased region" description="Low complexity" evidence="1">
    <location>
        <begin position="229"/>
        <end position="239"/>
    </location>
</feature>
<feature type="region of interest" description="Disordered" evidence="1">
    <location>
        <begin position="177"/>
        <end position="244"/>
    </location>
</feature>
<accession>A0A0P6YW78</accession>
<sequence>MMKSLPFFKQMLILFSVLWLFSLLTFSTPFTQAASSTIVISEVQYDPSGAEPGSEWIELYNLGGTTLDLSAYKLGDEETFGGGEGMYIFPSGFTMAPGQVVVIANKAADYFALFGTKPDLEFVESDATVPNMTKYSAWASGSVALSNSGDEVLLLDGNDALVDAVSWGSSTFAFNPAAPDVPDGHSLERNPADNDTDSAADWLDQATPNPGSVVTTGNATPTPLPTATPTPTATPQATPTPAPGCGKTSTYTAIWEIQGSGNTSPLVGQTLSNVRGIVTADFQSGTGGPSEPRGFFIQAHEPDCDANTSDGIWVYTSTSVKTISVGDLVELDGATVVEYQGPASFRWDETLTELDCRTGCTVTTIQANYGLPPVEEYDPPADDALAAAYNEAREGMLVQVSTDATVIAPVNQYNEMVMVRGTGADRLHHDAPPFGHRIIVDGDGVSAARCGVDGLGYIKTFDTIVYNPAAGQKVYGPLTYNFNTYKIQQDDDTACVVATAGNDTSYDPADNPAPADDANTLTIATMNAWNFFDTTDDPYKSDTVLTQADYDRKSTKMAQLICNTAGLNRPLIIGLQEIENSTVLAKLANDIAATCGVTYEYYTIPGPDNRSIDVGLLTRADRVTVLSVREEQGCSATNWGIDYETGDQLPAVTCSGSTPYYLFNRPPLHLEAQITLGGAPRTIHVIVNHFKSKLSSASCSTADCTDRRVEQAQHVDTLVDALLAADPNANIVVLGDLNDYYNSAPLDVLDKTSGVLTNVWDDAQGPPSTGQGSITRYSYIHDGIAQTFDHILVSDALNALPRILSPRHVNADWPGSHISDTSMYRFSDHDPVLVAFVFGTATPTPTPPPTFTPTPTPTPTATPTPSPASTLHVGDLDGNSTRNNRKWSATITITLHDSNETPVANALVSGVWSGATSGTASCTTDAAGQCTVSVSNLSRKQKSVTFSVTDISHATLSYNALDNHDPDGSSDGTSITIASP</sequence>
<dbReference type="InterPro" id="IPR008964">
    <property type="entry name" value="Invasin/intimin_cell_adhesion"/>
</dbReference>
<feature type="compositionally biased region" description="Basic and acidic residues" evidence="1">
    <location>
        <begin position="182"/>
        <end position="192"/>
    </location>
</feature>
<dbReference type="SUPFAM" id="SSF74853">
    <property type="entry name" value="Lamin A/C globular tail domain"/>
    <property type="match status" value="1"/>
</dbReference>
<dbReference type="EMBL" id="LGKN01000003">
    <property type="protein sequence ID" value="KPL89400.1"/>
    <property type="molecule type" value="Genomic_DNA"/>
</dbReference>
<dbReference type="Gene3D" id="2.60.40.1260">
    <property type="entry name" value="Lamin Tail domain"/>
    <property type="match status" value="1"/>
</dbReference>